<dbReference type="AlphaFoldDB" id="A0A0E0EYA4"/>
<keyword evidence="4" id="KW-0732">Signal</keyword>
<dbReference type="GO" id="GO:0016020">
    <property type="term" value="C:membrane"/>
    <property type="evidence" value="ECO:0007669"/>
    <property type="project" value="UniProtKB-SubCell"/>
</dbReference>
<evidence type="ECO:0000256" key="1">
    <source>
        <dbReference type="ARBA" id="ARBA00004167"/>
    </source>
</evidence>
<dbReference type="InterPro" id="IPR001611">
    <property type="entry name" value="Leu-rich_rpt"/>
</dbReference>
<keyword evidence="11" id="KW-1185">Reference proteome</keyword>
<protein>
    <recommendedName>
        <fullName evidence="12">Leucine-rich repeat-containing N-terminal plant-type domain-containing protein</fullName>
    </recommendedName>
</protein>
<reference evidence="10" key="2">
    <citation type="submission" date="2018-05" db="EMBL/GenBank/DDBJ databases">
        <title>OmerRS3 (Oryza meridionalis Reference Sequence Version 3).</title>
        <authorList>
            <person name="Zhang J."/>
            <person name="Kudrna D."/>
            <person name="Lee S."/>
            <person name="Talag J."/>
            <person name="Welchert J."/>
            <person name="Wing R.A."/>
        </authorList>
    </citation>
    <scope>NUCLEOTIDE SEQUENCE [LARGE SCALE GENOMIC DNA]</scope>
    <source>
        <strain evidence="10">cv. OR44</strain>
    </source>
</reference>
<evidence type="ECO:0000256" key="7">
    <source>
        <dbReference type="ARBA" id="ARBA00023136"/>
    </source>
</evidence>
<dbReference type="InterPro" id="IPR052422">
    <property type="entry name" value="Auxin_Ser/Thr_Kinase"/>
</dbReference>
<evidence type="ECO:0000256" key="3">
    <source>
        <dbReference type="ARBA" id="ARBA00022692"/>
    </source>
</evidence>
<dbReference type="InterPro" id="IPR003591">
    <property type="entry name" value="Leu-rich_rpt_typical-subtyp"/>
</dbReference>
<dbReference type="Pfam" id="PF00560">
    <property type="entry name" value="LRR_1"/>
    <property type="match status" value="2"/>
</dbReference>
<keyword evidence="5" id="KW-0677">Repeat</keyword>
<evidence type="ECO:0000313" key="10">
    <source>
        <dbReference type="EnsemblPlants" id="OMERI10G08420.1"/>
    </source>
</evidence>
<dbReference type="eggNOG" id="ENOG502QPQ4">
    <property type="taxonomic scope" value="Eukaryota"/>
</dbReference>
<keyword evidence="6" id="KW-1133">Transmembrane helix</keyword>
<evidence type="ECO:0000256" key="2">
    <source>
        <dbReference type="ARBA" id="ARBA00022614"/>
    </source>
</evidence>
<name>A0A0E0EYA4_9ORYZ</name>
<dbReference type="FunFam" id="3.80.10.10:FF:000129">
    <property type="entry name" value="Leucine-rich repeat receptor-like kinase"/>
    <property type="match status" value="1"/>
</dbReference>
<evidence type="ECO:0000256" key="5">
    <source>
        <dbReference type="ARBA" id="ARBA00022737"/>
    </source>
</evidence>
<evidence type="ECO:0000256" key="6">
    <source>
        <dbReference type="ARBA" id="ARBA00022989"/>
    </source>
</evidence>
<proteinExistence type="predicted"/>
<dbReference type="SMART" id="SM00369">
    <property type="entry name" value="LRR_TYP"/>
    <property type="match status" value="3"/>
</dbReference>
<evidence type="ECO:0000313" key="11">
    <source>
        <dbReference type="Proteomes" id="UP000008021"/>
    </source>
</evidence>
<keyword evidence="3" id="KW-0812">Transmembrane</keyword>
<dbReference type="Gene3D" id="3.80.10.10">
    <property type="entry name" value="Ribonuclease Inhibitor"/>
    <property type="match status" value="2"/>
</dbReference>
<keyword evidence="7" id="KW-0472">Membrane</keyword>
<accession>A0A0E0EYA4</accession>
<comment type="subcellular location">
    <subcellularLocation>
        <location evidence="1">Membrane</location>
        <topology evidence="1">Single-pass membrane protein</topology>
    </subcellularLocation>
</comment>
<dbReference type="STRING" id="40149.A0A0E0EYA4"/>
<evidence type="ECO:0000256" key="4">
    <source>
        <dbReference type="ARBA" id="ARBA00022729"/>
    </source>
</evidence>
<reference evidence="10" key="1">
    <citation type="submission" date="2015-04" db="UniProtKB">
        <authorList>
            <consortium name="EnsemblPlants"/>
        </authorList>
    </citation>
    <scope>IDENTIFICATION</scope>
</reference>
<dbReference type="PRINTS" id="PR00019">
    <property type="entry name" value="LEURICHRPT"/>
</dbReference>
<sequence length="367" mass="39581">MLTGRLPSVVLPFLLQLLLDDNRFTEVPPDFFRGLRSLLEWELPRDLRRLSSLRWFSASNARLTGAPTHLLGDGSAYPDLTSVLLSNNQLSGMVPASFASRWLITLDLSNNRLSGPIGFIANLPTIMTLLIDGNSFSGPLPDFTALDGLVVFTAAHNLLTGVVPPSLVRLNLLSSVSLTDNFLQGSLPVFASNVNTDMAIAAFNNNFCRPDHGSCDPRVDNLITIAAAFGFPEVLAASWRGNDPYDGWIGVYCDGGGGGKITRLDLSRLGLSGFIDPAFGSLTWLVANNLTGEIPVSITWLPSLRLLDVADNALEGTLEFRADVDVWADGNPNLHVRSCSPLGTPEEMSFRNLAGTIVMVLIVMALS</sequence>
<dbReference type="InterPro" id="IPR032675">
    <property type="entry name" value="LRR_dom_sf"/>
</dbReference>
<keyword evidence="2" id="KW-0433">Leucine-rich repeat</keyword>
<dbReference type="Proteomes" id="UP000008021">
    <property type="component" value="Chromosome 10"/>
</dbReference>
<organism evidence="10">
    <name type="scientific">Oryza meridionalis</name>
    <dbReference type="NCBI Taxonomy" id="40149"/>
    <lineage>
        <taxon>Eukaryota</taxon>
        <taxon>Viridiplantae</taxon>
        <taxon>Streptophyta</taxon>
        <taxon>Embryophyta</taxon>
        <taxon>Tracheophyta</taxon>
        <taxon>Spermatophyta</taxon>
        <taxon>Magnoliopsida</taxon>
        <taxon>Liliopsida</taxon>
        <taxon>Poales</taxon>
        <taxon>Poaceae</taxon>
        <taxon>BOP clade</taxon>
        <taxon>Oryzoideae</taxon>
        <taxon>Oryzeae</taxon>
        <taxon>Oryzinae</taxon>
        <taxon>Oryza</taxon>
    </lineage>
</organism>
<dbReference type="SUPFAM" id="SSF52058">
    <property type="entry name" value="L domain-like"/>
    <property type="match status" value="1"/>
</dbReference>
<dbReference type="PANTHER" id="PTHR47986">
    <property type="entry name" value="OSJNBA0070M12.3 PROTEIN"/>
    <property type="match status" value="1"/>
</dbReference>
<evidence type="ECO:0000256" key="8">
    <source>
        <dbReference type="ARBA" id="ARBA00023170"/>
    </source>
</evidence>
<evidence type="ECO:0000256" key="9">
    <source>
        <dbReference type="ARBA" id="ARBA00023180"/>
    </source>
</evidence>
<evidence type="ECO:0008006" key="12">
    <source>
        <dbReference type="Google" id="ProtNLM"/>
    </source>
</evidence>
<dbReference type="EnsemblPlants" id="OMERI10G08420.1">
    <property type="protein sequence ID" value="OMERI10G08420.1"/>
    <property type="gene ID" value="OMERI10G08420"/>
</dbReference>
<dbReference type="Gramene" id="OMERI10G08420.1">
    <property type="protein sequence ID" value="OMERI10G08420.1"/>
    <property type="gene ID" value="OMERI10G08420"/>
</dbReference>
<dbReference type="HOGENOM" id="CLU_000288_114_6_1"/>
<keyword evidence="8" id="KW-0675">Receptor</keyword>
<keyword evidence="9" id="KW-0325">Glycoprotein</keyword>
<dbReference type="PANTHER" id="PTHR47986:SF32">
    <property type="entry name" value="LEUCINE-RICH REPEAT-CONTAINING N-TERMINAL PLANT-TYPE DOMAIN-CONTAINING PROTEIN"/>
    <property type="match status" value="1"/>
</dbReference>